<evidence type="ECO:0000313" key="2">
    <source>
        <dbReference type="EMBL" id="KAK9002487.1"/>
    </source>
</evidence>
<protein>
    <submittedName>
        <fullName evidence="2">Uncharacterized protein</fullName>
    </submittedName>
</protein>
<sequence length="74" mass="8185">MLCIPSSKSHGLRSFPSAKPGPARAIAEALQVLVEPKRKNAPKLIMGSDSRVAFGWCTNLSSPPWKHWELFQII</sequence>
<evidence type="ECO:0000313" key="3">
    <source>
        <dbReference type="Proteomes" id="UP001396334"/>
    </source>
</evidence>
<dbReference type="EMBL" id="JBBPBN010000035">
    <property type="protein sequence ID" value="KAK9002487.1"/>
    <property type="molecule type" value="Genomic_DNA"/>
</dbReference>
<dbReference type="Proteomes" id="UP001396334">
    <property type="component" value="Unassembled WGS sequence"/>
</dbReference>
<name>A0ABR2QP89_9ROSI</name>
<feature type="region of interest" description="Disordered" evidence="1">
    <location>
        <begin position="1"/>
        <end position="20"/>
    </location>
</feature>
<evidence type="ECO:0000256" key="1">
    <source>
        <dbReference type="SAM" id="MobiDB-lite"/>
    </source>
</evidence>
<reference evidence="2 3" key="1">
    <citation type="journal article" date="2024" name="G3 (Bethesda)">
        <title>Genome assembly of Hibiscus sabdariffa L. provides insights into metabolisms of medicinal natural products.</title>
        <authorList>
            <person name="Kim T."/>
        </authorList>
    </citation>
    <scope>NUCLEOTIDE SEQUENCE [LARGE SCALE GENOMIC DNA]</scope>
    <source>
        <strain evidence="2">TK-2024</strain>
        <tissue evidence="2">Old leaves</tissue>
    </source>
</reference>
<gene>
    <name evidence="2" type="ORF">V6N11_025164</name>
</gene>
<organism evidence="2 3">
    <name type="scientific">Hibiscus sabdariffa</name>
    <name type="common">roselle</name>
    <dbReference type="NCBI Taxonomy" id="183260"/>
    <lineage>
        <taxon>Eukaryota</taxon>
        <taxon>Viridiplantae</taxon>
        <taxon>Streptophyta</taxon>
        <taxon>Embryophyta</taxon>
        <taxon>Tracheophyta</taxon>
        <taxon>Spermatophyta</taxon>
        <taxon>Magnoliopsida</taxon>
        <taxon>eudicotyledons</taxon>
        <taxon>Gunneridae</taxon>
        <taxon>Pentapetalae</taxon>
        <taxon>rosids</taxon>
        <taxon>malvids</taxon>
        <taxon>Malvales</taxon>
        <taxon>Malvaceae</taxon>
        <taxon>Malvoideae</taxon>
        <taxon>Hibiscus</taxon>
    </lineage>
</organism>
<comment type="caution">
    <text evidence="2">The sequence shown here is derived from an EMBL/GenBank/DDBJ whole genome shotgun (WGS) entry which is preliminary data.</text>
</comment>
<keyword evidence="3" id="KW-1185">Reference proteome</keyword>
<proteinExistence type="predicted"/>
<accession>A0ABR2QP89</accession>